<sequence>MIRLLRTVVGAVRHLVTAVRTTRLAIGAGTVLPRQGAIETAHPAGTRSVPPRPLAGDGSVLTSLPIGMTAFSLLRNLDLPGWVATSPLHDWLGAPDQNPYPEL</sequence>
<dbReference type="AlphaFoldDB" id="L8X487"/>
<dbReference type="Proteomes" id="UP000011668">
    <property type="component" value="Unassembled WGS sequence"/>
</dbReference>
<evidence type="ECO:0000313" key="1">
    <source>
        <dbReference type="EMBL" id="ELU43818.1"/>
    </source>
</evidence>
<reference evidence="1 2" key="1">
    <citation type="journal article" date="2013" name="Nat. Commun.">
        <title>The evolution and pathogenic mechanisms of the rice sheath blight pathogen.</title>
        <authorList>
            <person name="Zheng A."/>
            <person name="Lin R."/>
            <person name="Xu L."/>
            <person name="Qin P."/>
            <person name="Tang C."/>
            <person name="Ai P."/>
            <person name="Zhang D."/>
            <person name="Liu Y."/>
            <person name="Sun Z."/>
            <person name="Feng H."/>
            <person name="Wang Y."/>
            <person name="Chen Y."/>
            <person name="Liang X."/>
            <person name="Fu R."/>
            <person name="Li Q."/>
            <person name="Zhang J."/>
            <person name="Yu X."/>
            <person name="Xie Z."/>
            <person name="Ding L."/>
            <person name="Guan P."/>
            <person name="Tang J."/>
            <person name="Liang Y."/>
            <person name="Wang S."/>
            <person name="Deng Q."/>
            <person name="Li S."/>
            <person name="Zhu J."/>
            <person name="Wang L."/>
            <person name="Liu H."/>
            <person name="Li P."/>
        </authorList>
    </citation>
    <scope>NUCLEOTIDE SEQUENCE [LARGE SCALE GENOMIC DNA]</scope>
    <source>
        <strain evidence="2">AG-1 IA</strain>
    </source>
</reference>
<name>L8X487_THACA</name>
<dbReference type="EMBL" id="AFRT01000478">
    <property type="protein sequence ID" value="ELU43818.1"/>
    <property type="molecule type" value="Genomic_DNA"/>
</dbReference>
<organism evidence="1 2">
    <name type="scientific">Thanatephorus cucumeris (strain AG1-IA)</name>
    <name type="common">Rice sheath blight fungus</name>
    <name type="synonym">Rhizoctonia solani</name>
    <dbReference type="NCBI Taxonomy" id="983506"/>
    <lineage>
        <taxon>Eukaryota</taxon>
        <taxon>Fungi</taxon>
        <taxon>Dikarya</taxon>
        <taxon>Basidiomycota</taxon>
        <taxon>Agaricomycotina</taxon>
        <taxon>Agaricomycetes</taxon>
        <taxon>Cantharellales</taxon>
        <taxon>Ceratobasidiaceae</taxon>
        <taxon>Rhizoctonia</taxon>
        <taxon>Rhizoctonia solani AG-1</taxon>
    </lineage>
</organism>
<keyword evidence="2" id="KW-1185">Reference proteome</keyword>
<gene>
    <name evidence="1" type="ORF">AG1IA_02135</name>
</gene>
<proteinExistence type="predicted"/>
<accession>L8X487</accession>
<comment type="caution">
    <text evidence="1">The sequence shown here is derived from an EMBL/GenBank/DDBJ whole genome shotgun (WGS) entry which is preliminary data.</text>
</comment>
<dbReference type="HOGENOM" id="CLU_2265540_0_0_1"/>
<protein>
    <submittedName>
        <fullName evidence="1">Uncharacterized protein</fullName>
    </submittedName>
</protein>
<evidence type="ECO:0000313" key="2">
    <source>
        <dbReference type="Proteomes" id="UP000011668"/>
    </source>
</evidence>